<proteinExistence type="predicted"/>
<evidence type="ECO:0008006" key="4">
    <source>
        <dbReference type="Google" id="ProtNLM"/>
    </source>
</evidence>
<feature type="region of interest" description="Disordered" evidence="1">
    <location>
        <begin position="378"/>
        <end position="412"/>
    </location>
</feature>
<evidence type="ECO:0000313" key="3">
    <source>
        <dbReference type="Proteomes" id="UP001521222"/>
    </source>
</evidence>
<reference evidence="2 3" key="1">
    <citation type="submission" date="2024-02" db="EMBL/GenBank/DDBJ databases">
        <title>De novo assembly and annotation of 12 fungi associated with fruit tree decline syndrome in Ontario, Canada.</title>
        <authorList>
            <person name="Sulman M."/>
            <person name="Ellouze W."/>
            <person name="Ilyukhin E."/>
        </authorList>
    </citation>
    <scope>NUCLEOTIDE SEQUENCE [LARGE SCALE GENOMIC DNA]</scope>
    <source>
        <strain evidence="2 3">M97-236</strain>
    </source>
</reference>
<feature type="region of interest" description="Disordered" evidence="1">
    <location>
        <begin position="100"/>
        <end position="154"/>
    </location>
</feature>
<accession>A0ABR3QV81</accession>
<protein>
    <recommendedName>
        <fullName evidence="4">Ubiquinol-cytochrome-c reductase cytochrome c1</fullName>
    </recommendedName>
</protein>
<name>A0ABR3QV81_9PLEO</name>
<dbReference type="Proteomes" id="UP001521222">
    <property type="component" value="Unassembled WGS sequence"/>
</dbReference>
<comment type="caution">
    <text evidence="2">The sequence shown here is derived from an EMBL/GenBank/DDBJ whole genome shotgun (WGS) entry which is preliminary data.</text>
</comment>
<organism evidence="2 3">
    <name type="scientific">Nothophoma quercina</name>
    <dbReference type="NCBI Taxonomy" id="749835"/>
    <lineage>
        <taxon>Eukaryota</taxon>
        <taxon>Fungi</taxon>
        <taxon>Dikarya</taxon>
        <taxon>Ascomycota</taxon>
        <taxon>Pezizomycotina</taxon>
        <taxon>Dothideomycetes</taxon>
        <taxon>Pleosporomycetidae</taxon>
        <taxon>Pleosporales</taxon>
        <taxon>Pleosporineae</taxon>
        <taxon>Didymellaceae</taxon>
        <taxon>Nothophoma</taxon>
    </lineage>
</organism>
<feature type="compositionally biased region" description="Polar residues" evidence="1">
    <location>
        <begin position="119"/>
        <end position="128"/>
    </location>
</feature>
<feature type="compositionally biased region" description="Basic and acidic residues" evidence="1">
    <location>
        <begin position="100"/>
        <end position="115"/>
    </location>
</feature>
<evidence type="ECO:0000313" key="2">
    <source>
        <dbReference type="EMBL" id="KAL1596057.1"/>
    </source>
</evidence>
<gene>
    <name evidence="2" type="ORF">SLS59_008046</name>
</gene>
<sequence length="429" mass="48202">MANKTVKIPPDERLVYLAFKNVFRGCDAQMRKKKSIDAMVSKHKNANEDIEALVEEHDINHINKTVKALLKAEIFESTLKAKIRFPELFDVSPAQSAERAASEAEAARTEAEAIREVTVGQQDESISASPDGEESVVTDKGNQPGSFHHETNSSRLTQIALSATPPLAKRPLPETFKARSLYPLYLPAKGQRRLLGKVQDILEQSCYMFGQRRMPDEIQKQDWDSADCVELNVWMWLFKSREDVFDAAKVAAIDRTFADFLTSVAQIRHTAVHRLPITAGRVESLLADAEILASLLADEDCARQLSRLRRQTHAVVEDFGRNKDFLELQYMEKRKEIAARRAELDRMQRAAWKVMLEDDKQYQGFAGAHLEEIINVPETTLHSPANSDMDETSEEDTSVESEGEPDFCRVGESSRGSLSLLVAKMGVSP</sequence>
<dbReference type="EMBL" id="JAKIXB020000030">
    <property type="protein sequence ID" value="KAL1596057.1"/>
    <property type="molecule type" value="Genomic_DNA"/>
</dbReference>
<feature type="compositionally biased region" description="Acidic residues" evidence="1">
    <location>
        <begin position="388"/>
        <end position="405"/>
    </location>
</feature>
<keyword evidence="3" id="KW-1185">Reference proteome</keyword>
<evidence type="ECO:0000256" key="1">
    <source>
        <dbReference type="SAM" id="MobiDB-lite"/>
    </source>
</evidence>